<dbReference type="InterPro" id="IPR004000">
    <property type="entry name" value="Actin"/>
</dbReference>
<sequence>MNKNEIKPIIIDCGSYMCKAGFVPDDKPTVVFPTLFGNLKNSDLDVETKLQEQKIFYIGDETKKNSAMLNISSPIEKGCIVDWERMELIWSYIFEKGLKTNPQDQPIILTESPLNPKKSREKTCEIMFETFNTPALYMSNTSVLSLITAGRDTGLAIDCGYDCTLIVPIYGGHIIRKERVFKKIDVGGRDLTDYLIKLLNKRGNNFTTSFADRQIVRDIKERLGYVALDFRKEMISAKKSTTIEKNYELQDQRVVTLGNERFRCLEPLFQPSLIGCKQEGIAQGIVSSIQKGDVDLRKDFYQGIVLFGGPSLSDGFSDRLEKGIEHESNLAFKKRVNAAPDRKNKAFIGGSILGSLSSFPLMLISGEEYEEDGPSIVNRKCY</sequence>
<dbReference type="PANTHER" id="PTHR11937">
    <property type="entry name" value="ACTIN"/>
    <property type="match status" value="1"/>
</dbReference>
<comment type="similarity">
    <text evidence="1">Belongs to the actin family.</text>
</comment>
<dbReference type="Proteomes" id="UP001150062">
    <property type="component" value="Unassembled WGS sequence"/>
</dbReference>
<organism evidence="2 3">
    <name type="scientific">Anaeramoeba flamelloides</name>
    <dbReference type="NCBI Taxonomy" id="1746091"/>
    <lineage>
        <taxon>Eukaryota</taxon>
        <taxon>Metamonada</taxon>
        <taxon>Anaeramoebidae</taxon>
        <taxon>Anaeramoeba</taxon>
    </lineage>
</organism>
<dbReference type="PRINTS" id="PR00190">
    <property type="entry name" value="ACTIN"/>
</dbReference>
<gene>
    <name evidence="2" type="ORF">M0813_19175</name>
</gene>
<evidence type="ECO:0000256" key="1">
    <source>
        <dbReference type="RuleBase" id="RU000487"/>
    </source>
</evidence>
<dbReference type="Gene3D" id="3.90.640.10">
    <property type="entry name" value="Actin, Chain A, domain 4"/>
    <property type="match status" value="1"/>
</dbReference>
<dbReference type="SMART" id="SM00268">
    <property type="entry name" value="ACTIN"/>
    <property type="match status" value="1"/>
</dbReference>
<proteinExistence type="inferred from homology"/>
<name>A0ABQ8YPM0_9EUKA</name>
<evidence type="ECO:0000313" key="2">
    <source>
        <dbReference type="EMBL" id="KAJ6246508.1"/>
    </source>
</evidence>
<protein>
    <submittedName>
        <fullName evidence="2">Actin-10-related</fullName>
    </submittedName>
</protein>
<dbReference type="SUPFAM" id="SSF53067">
    <property type="entry name" value="Actin-like ATPase domain"/>
    <property type="match status" value="2"/>
</dbReference>
<comment type="caution">
    <text evidence="2">The sequence shown here is derived from an EMBL/GenBank/DDBJ whole genome shotgun (WGS) entry which is preliminary data.</text>
</comment>
<reference evidence="2" key="1">
    <citation type="submission" date="2022-08" db="EMBL/GenBank/DDBJ databases">
        <title>Novel sulfate-reducing endosymbionts in the free-living metamonad Anaeramoeba.</title>
        <authorList>
            <person name="Jerlstrom-Hultqvist J."/>
            <person name="Cepicka I."/>
            <person name="Gallot-Lavallee L."/>
            <person name="Salas-Leiva D."/>
            <person name="Curtis B.A."/>
            <person name="Zahonova K."/>
            <person name="Pipaliya S."/>
            <person name="Dacks J."/>
            <person name="Roger A.J."/>
        </authorList>
    </citation>
    <scope>NUCLEOTIDE SEQUENCE</scope>
    <source>
        <strain evidence="2">Schooner1</strain>
    </source>
</reference>
<dbReference type="InterPro" id="IPR043129">
    <property type="entry name" value="ATPase_NBD"/>
</dbReference>
<dbReference type="EMBL" id="JAOAOG010000133">
    <property type="protein sequence ID" value="KAJ6246508.1"/>
    <property type="molecule type" value="Genomic_DNA"/>
</dbReference>
<dbReference type="Gene3D" id="3.30.420.40">
    <property type="match status" value="2"/>
</dbReference>
<evidence type="ECO:0000313" key="3">
    <source>
        <dbReference type="Proteomes" id="UP001150062"/>
    </source>
</evidence>
<dbReference type="Pfam" id="PF00022">
    <property type="entry name" value="Actin"/>
    <property type="match status" value="1"/>
</dbReference>
<keyword evidence="3" id="KW-1185">Reference proteome</keyword>
<accession>A0ABQ8YPM0</accession>